<evidence type="ECO:0000313" key="13">
    <source>
        <dbReference type="Proteomes" id="UP000276991"/>
    </source>
</evidence>
<dbReference type="SUPFAM" id="SSF57850">
    <property type="entry name" value="RING/U-box"/>
    <property type="match status" value="1"/>
</dbReference>
<dbReference type="STRING" id="6277.A0A498S6K6"/>
<feature type="region of interest" description="Disordered" evidence="7">
    <location>
        <begin position="826"/>
        <end position="846"/>
    </location>
</feature>
<evidence type="ECO:0000256" key="3">
    <source>
        <dbReference type="ARBA" id="ARBA00022771"/>
    </source>
</evidence>
<keyword evidence="2" id="KW-0479">Metal-binding</keyword>
<dbReference type="InterPro" id="IPR009038">
    <property type="entry name" value="GOLD_dom"/>
</dbReference>
<feature type="region of interest" description="Disordered" evidence="7">
    <location>
        <begin position="933"/>
        <end position="953"/>
    </location>
</feature>
<accession>A0A498S6K6</accession>
<dbReference type="Pfam" id="PF00643">
    <property type="entry name" value="zf-B_box"/>
    <property type="match status" value="1"/>
</dbReference>
<dbReference type="PROSITE" id="PS50119">
    <property type="entry name" value="ZF_BBOX"/>
    <property type="match status" value="1"/>
</dbReference>
<dbReference type="Pfam" id="PF01105">
    <property type="entry name" value="EMP24_GP25L"/>
    <property type="match status" value="1"/>
</dbReference>
<dbReference type="PROSITE" id="PS50089">
    <property type="entry name" value="ZF_RING_2"/>
    <property type="match status" value="1"/>
</dbReference>
<feature type="coiled-coil region" evidence="6">
    <location>
        <begin position="786"/>
        <end position="821"/>
    </location>
</feature>
<dbReference type="GO" id="GO:0048471">
    <property type="term" value="C:perinuclear region of cytoplasm"/>
    <property type="evidence" value="ECO:0007669"/>
    <property type="project" value="TreeGrafter"/>
</dbReference>
<dbReference type="EMBL" id="UPTC01000247">
    <property type="protein sequence ID" value="VBB27552.1"/>
    <property type="molecule type" value="Genomic_DNA"/>
</dbReference>
<dbReference type="PROSITE" id="PS00518">
    <property type="entry name" value="ZF_RING_1"/>
    <property type="match status" value="1"/>
</dbReference>
<dbReference type="SMART" id="SM00184">
    <property type="entry name" value="RING"/>
    <property type="match status" value="1"/>
</dbReference>
<feature type="domain" description="B box-type" evidence="10">
    <location>
        <begin position="308"/>
        <end position="355"/>
    </location>
</feature>
<evidence type="ECO:0000259" key="9">
    <source>
        <dbReference type="PROSITE" id="PS50089"/>
    </source>
</evidence>
<proteinExistence type="predicted"/>
<dbReference type="InterPro" id="IPR017907">
    <property type="entry name" value="Znf_RING_CS"/>
</dbReference>
<evidence type="ECO:0000256" key="8">
    <source>
        <dbReference type="SAM" id="SignalP"/>
    </source>
</evidence>
<dbReference type="Gene3D" id="3.30.160.60">
    <property type="entry name" value="Classic Zinc Finger"/>
    <property type="match status" value="1"/>
</dbReference>
<evidence type="ECO:0000256" key="1">
    <source>
        <dbReference type="ARBA" id="ARBA00021526"/>
    </source>
</evidence>
<name>A0A498S6K6_ACAVI</name>
<dbReference type="PANTHER" id="PTHR22635">
    <property type="entry name" value="RING FINGER PROTEIN 207"/>
    <property type="match status" value="1"/>
</dbReference>
<keyword evidence="13" id="KW-1185">Reference proteome</keyword>
<feature type="signal peptide" evidence="8">
    <location>
        <begin position="1"/>
        <end position="22"/>
    </location>
</feature>
<dbReference type="Gene3D" id="1.20.58.1540">
    <property type="entry name" value="Actin interacting protein 3, C-terminal domain"/>
    <property type="match status" value="1"/>
</dbReference>
<dbReference type="GO" id="GO:0044325">
    <property type="term" value="F:transmembrane transporter binding"/>
    <property type="evidence" value="ECO:0007669"/>
    <property type="project" value="TreeGrafter"/>
</dbReference>
<keyword evidence="8" id="KW-0732">Signal</keyword>
<dbReference type="CDD" id="cd19814">
    <property type="entry name" value="Bbox1_RNF207-like"/>
    <property type="match status" value="1"/>
</dbReference>
<dbReference type="SMART" id="SM00336">
    <property type="entry name" value="BBOX"/>
    <property type="match status" value="1"/>
</dbReference>
<evidence type="ECO:0000256" key="4">
    <source>
        <dbReference type="ARBA" id="ARBA00022833"/>
    </source>
</evidence>
<evidence type="ECO:0000256" key="7">
    <source>
        <dbReference type="SAM" id="MobiDB-lite"/>
    </source>
</evidence>
<sequence length="1032" mass="117504">MHITHIDVILLLVIVLISQTTSIRFYVPPNGKKCLKEEIHKNVVVTGSYEFADTTGHISSVHANTRSHTLYQRERFTETSGKFAFTADEYDIFEICFSTHLPPNIRGGNREVYLEMKRGVEAVNYNAVAEAEQLKPLEVELRRLEDLSDSIVRDFAYMRQREEEMRSTNGKINKQPSVVFEYIFNDVPSQFGHMASAISSSQRLNAYEIMVDGMLILAANIQTGECGIKKSIRVPYMRSSISLFCFASSPGIIAPLIEFSSPVRLPCQHNYCRECIQNRKACPVCGIAIDGEVCPDNLLSFLIDTSHETADVCANCDQISQPMHFCETCQQALCNRCRHSTHQARMFATHRVVPLEERARVKGRMTCPTHGEPYILYSIESRNLACIVCFNNAAFDSRHHLVQIDAAHKMGCEKLDKATVKLRAFQDDVAEQLQLRKRLASELAESHRVACESIRQTCQEMTDTLLTVRDRLLKKLDEEMATRLQHFHEQMRQLTSLQPTTRLCLLSASVFCSSASKLDFLQCYTDLLKRIQSLISMKCEKPQYTGELIVDSREEFNKALEPFLGLSSFLLCTNVNNGNDGNERSCGTASPRNSFVRRSGSNVVNGCQLLLSKYQLVVDLAGAFGEQFTRVETPLQQYNHEMTKLGKKVQELQRDLTLRRCIIEKDSMIDLIHRCKDLDIRVGQHSTVVSDLQPQLQQIWQEELDRVRRQQVLFREKIEEIITLREKARHIVNAAKQLEPYAVCLAAVTSVIDHKRCFKPNPAPMETICQQINTIEPDSQQRIEAIEKEEQNRRLIQDQKKREEQMKIAAVKKNLKTTKEQKRLMRKSTVDSSRPSRPPLVNMIRDRSRGGTDRALLSPCQRRRKGWLISSRSQSDADEMDILLDISFEFFAESSTAEAELIKVECEHRFCRSQLFLPSTLLSTVSPFNDKDSLPLSSSSLPDDSHISKQMSNADLSRKSEDIVVRCEERNDMAGSKIPEVPFVPKTIFANLNNPNTTLGTYEVREKVLESLKQRIPIVDACAQCKTAEHDA</sequence>
<dbReference type="InterPro" id="IPR001841">
    <property type="entry name" value="Znf_RING"/>
</dbReference>
<keyword evidence="4" id="KW-0862">Zinc</keyword>
<gene>
    <name evidence="12" type="ORF">NAV_LOCUS2382</name>
</gene>
<feature type="chain" id="PRO_5019837903" description="RING finger protein 207" evidence="8">
    <location>
        <begin position="23"/>
        <end position="1032"/>
    </location>
</feature>
<dbReference type="OrthoDB" id="9049620at2759"/>
<dbReference type="PROSITE" id="PS50866">
    <property type="entry name" value="GOLD"/>
    <property type="match status" value="1"/>
</dbReference>
<evidence type="ECO:0000256" key="2">
    <source>
        <dbReference type="ARBA" id="ARBA00022723"/>
    </source>
</evidence>
<feature type="domain" description="GOLD" evidence="11">
    <location>
        <begin position="32"/>
        <end position="129"/>
    </location>
</feature>
<evidence type="ECO:0000259" key="10">
    <source>
        <dbReference type="PROSITE" id="PS50119"/>
    </source>
</evidence>
<dbReference type="InterPro" id="IPR039320">
    <property type="entry name" value="RNF207"/>
</dbReference>
<evidence type="ECO:0000259" key="11">
    <source>
        <dbReference type="PROSITE" id="PS50866"/>
    </source>
</evidence>
<protein>
    <recommendedName>
        <fullName evidence="1">RING finger protein 207</fullName>
    </recommendedName>
</protein>
<dbReference type="Gene3D" id="3.30.40.10">
    <property type="entry name" value="Zinc/RING finger domain, C3HC4 (zinc finger)"/>
    <property type="match status" value="1"/>
</dbReference>
<feature type="domain" description="RING-type" evidence="9">
    <location>
        <begin position="245"/>
        <end position="285"/>
    </location>
</feature>
<organism evidence="12 13">
    <name type="scientific">Acanthocheilonema viteae</name>
    <name type="common">Filarial nematode worm</name>
    <name type="synonym">Dipetalonema viteae</name>
    <dbReference type="NCBI Taxonomy" id="6277"/>
    <lineage>
        <taxon>Eukaryota</taxon>
        <taxon>Metazoa</taxon>
        <taxon>Ecdysozoa</taxon>
        <taxon>Nematoda</taxon>
        <taxon>Chromadorea</taxon>
        <taxon>Rhabditida</taxon>
        <taxon>Spirurina</taxon>
        <taxon>Spiruromorpha</taxon>
        <taxon>Filarioidea</taxon>
        <taxon>Onchocercidae</taxon>
        <taxon>Acanthocheilonema</taxon>
    </lineage>
</organism>
<evidence type="ECO:0000256" key="5">
    <source>
        <dbReference type="PROSITE-ProRule" id="PRU00024"/>
    </source>
</evidence>
<dbReference type="GO" id="GO:0008270">
    <property type="term" value="F:zinc ion binding"/>
    <property type="evidence" value="ECO:0007669"/>
    <property type="project" value="UniProtKB-KW"/>
</dbReference>
<evidence type="ECO:0000256" key="6">
    <source>
        <dbReference type="SAM" id="Coils"/>
    </source>
</evidence>
<dbReference type="Proteomes" id="UP000276991">
    <property type="component" value="Unassembled WGS sequence"/>
</dbReference>
<dbReference type="PANTHER" id="PTHR22635:SF0">
    <property type="entry name" value="RING FINGER PROTEIN 207"/>
    <property type="match status" value="1"/>
</dbReference>
<dbReference type="InterPro" id="IPR000315">
    <property type="entry name" value="Znf_B-box"/>
</dbReference>
<keyword evidence="3 5" id="KW-0863">Zinc-finger</keyword>
<evidence type="ECO:0000313" key="12">
    <source>
        <dbReference type="EMBL" id="VBB27552.1"/>
    </source>
</evidence>
<reference evidence="12 13" key="1">
    <citation type="submission" date="2018-08" db="EMBL/GenBank/DDBJ databases">
        <authorList>
            <person name="Laetsch R D."/>
            <person name="Stevens L."/>
            <person name="Kumar S."/>
            <person name="Blaxter L. M."/>
        </authorList>
    </citation>
    <scope>NUCLEOTIDE SEQUENCE [LARGE SCALE GENOMIC DNA]</scope>
</reference>
<keyword evidence="6" id="KW-0175">Coiled coil</keyword>
<dbReference type="InterPro" id="IPR013083">
    <property type="entry name" value="Znf_RING/FYVE/PHD"/>
</dbReference>
<dbReference type="GO" id="GO:0030544">
    <property type="term" value="F:Hsp70 protein binding"/>
    <property type="evidence" value="ECO:0007669"/>
    <property type="project" value="InterPro"/>
</dbReference>
<dbReference type="AlphaFoldDB" id="A0A498S6K6"/>
<dbReference type="SMART" id="SM01190">
    <property type="entry name" value="EMP24_GP25L"/>
    <property type="match status" value="1"/>
</dbReference>